<evidence type="ECO:0000313" key="2">
    <source>
        <dbReference type="Proteomes" id="UP000176192"/>
    </source>
</evidence>
<reference evidence="1 2" key="1">
    <citation type="journal article" date="2016" name="Nat. Commun.">
        <title>Thousands of microbial genomes shed light on interconnected biogeochemical processes in an aquifer system.</title>
        <authorList>
            <person name="Anantharaman K."/>
            <person name="Brown C.T."/>
            <person name="Hug L.A."/>
            <person name="Sharon I."/>
            <person name="Castelle C.J."/>
            <person name="Probst A.J."/>
            <person name="Thomas B.C."/>
            <person name="Singh A."/>
            <person name="Wilkins M.J."/>
            <person name="Karaoz U."/>
            <person name="Brodie E.L."/>
            <person name="Williams K.H."/>
            <person name="Hubbard S.S."/>
            <person name="Banfield J.F."/>
        </authorList>
    </citation>
    <scope>NUCLEOTIDE SEQUENCE [LARGE SCALE GENOMIC DNA]</scope>
</reference>
<gene>
    <name evidence="1" type="ORF">A3G06_01140</name>
</gene>
<organism evidence="1 2">
    <name type="scientific">Candidatus Nomurabacteria bacterium RIFCSPLOWO2_12_FULL_46_14</name>
    <dbReference type="NCBI Taxonomy" id="1801797"/>
    <lineage>
        <taxon>Bacteria</taxon>
        <taxon>Candidatus Nomuraibacteriota</taxon>
    </lineage>
</organism>
<name>A0A1F6Y8G2_9BACT</name>
<sequence length="246" mass="27896">MFMFDRLKGNTTSDTGVGKAPSLPASVLEFPPLTEKDLKEIVRLFGKLFNKFDKKLIRGLGVYTGINENIGEGGEIYNSVSTLRQLFFVLAMSRHPLVRQMLEDEFDESKFNAKIFIENKILAGMRILDLGSGPFPVLARCCRVMGADVWTVDKKPKFRHLDFKHNREFLPKEQCDLEDQRHIELDLNDSNAASIIQGKTTGNFDLVTEANLLSNWGLSVTSEYIAMFLLKKGGVHYKNMNTQLKE</sequence>
<protein>
    <submittedName>
        <fullName evidence="1">Uncharacterized protein</fullName>
    </submittedName>
</protein>
<dbReference type="Proteomes" id="UP000176192">
    <property type="component" value="Unassembled WGS sequence"/>
</dbReference>
<dbReference type="AlphaFoldDB" id="A0A1F6Y8G2"/>
<comment type="caution">
    <text evidence="1">The sequence shown here is derived from an EMBL/GenBank/DDBJ whole genome shotgun (WGS) entry which is preliminary data.</text>
</comment>
<accession>A0A1F6Y8G2</accession>
<proteinExistence type="predicted"/>
<dbReference type="EMBL" id="MFVV01000037">
    <property type="protein sequence ID" value="OGJ02658.1"/>
    <property type="molecule type" value="Genomic_DNA"/>
</dbReference>
<dbReference type="STRING" id="1801797.A3G06_01140"/>
<evidence type="ECO:0000313" key="1">
    <source>
        <dbReference type="EMBL" id="OGJ02658.1"/>
    </source>
</evidence>